<gene>
    <name evidence="3" type="ORF">CCALI_02637</name>
</gene>
<dbReference type="STRING" id="454171.CP488_01454"/>
<reference evidence="4" key="1">
    <citation type="submission" date="2013-03" db="EMBL/GenBank/DDBJ databases">
        <title>Genome sequence of Chthonomonas calidirosea, the first sequenced genome from the Armatimonadetes phylum (formally candidate division OP10).</title>
        <authorList>
            <person name="Lee K.C.Y."/>
            <person name="Morgan X.C."/>
            <person name="Dunfield P.F."/>
            <person name="Tamas I."/>
            <person name="Houghton K.M."/>
            <person name="Vyssotski M."/>
            <person name="Ryan J.L.J."/>
            <person name="Lagutin K."/>
            <person name="McDonald I.R."/>
            <person name="Stott M.B."/>
        </authorList>
    </citation>
    <scope>NUCLEOTIDE SEQUENCE [LARGE SCALE GENOMIC DNA]</scope>
    <source>
        <strain evidence="4">DSM 23976 / ICMP 18418 / T49</strain>
    </source>
</reference>
<keyword evidence="2" id="KW-0732">Signal</keyword>
<evidence type="ECO:0000256" key="1">
    <source>
        <dbReference type="SAM" id="MobiDB-lite"/>
    </source>
</evidence>
<name>S0EWY0_CHTCT</name>
<dbReference type="HOGENOM" id="CLU_2951933_0_0_0"/>
<dbReference type="InParanoid" id="S0EWY0"/>
<dbReference type="Proteomes" id="UP000014227">
    <property type="component" value="Chromosome I"/>
</dbReference>
<dbReference type="KEGG" id="ccz:CCALI_02637"/>
<protein>
    <recommendedName>
        <fullName evidence="5">Prokaryotic membrane lipoprotein lipid attachment site</fullName>
    </recommendedName>
</protein>
<feature type="compositionally biased region" description="Polar residues" evidence="1">
    <location>
        <begin position="31"/>
        <end position="49"/>
    </location>
</feature>
<evidence type="ECO:0008006" key="5">
    <source>
        <dbReference type="Google" id="ProtNLM"/>
    </source>
</evidence>
<feature type="region of interest" description="Disordered" evidence="1">
    <location>
        <begin position="28"/>
        <end position="59"/>
    </location>
</feature>
<feature type="chain" id="PRO_5004496542" description="Prokaryotic membrane lipoprotein lipid attachment site" evidence="2">
    <location>
        <begin position="25"/>
        <end position="59"/>
    </location>
</feature>
<dbReference type="AlphaFoldDB" id="S0EWY0"/>
<evidence type="ECO:0000313" key="4">
    <source>
        <dbReference type="Proteomes" id="UP000014227"/>
    </source>
</evidence>
<dbReference type="RefSeq" id="WP_016483939.1">
    <property type="nucleotide sequence ID" value="NC_021487.1"/>
</dbReference>
<organism evidence="3 4">
    <name type="scientific">Chthonomonas calidirosea (strain DSM 23976 / ICMP 18418 / T49)</name>
    <dbReference type="NCBI Taxonomy" id="1303518"/>
    <lineage>
        <taxon>Bacteria</taxon>
        <taxon>Bacillati</taxon>
        <taxon>Armatimonadota</taxon>
        <taxon>Chthonomonadia</taxon>
        <taxon>Chthonomonadales</taxon>
        <taxon>Chthonomonadaceae</taxon>
        <taxon>Chthonomonas</taxon>
    </lineage>
</organism>
<accession>S0EWY0</accession>
<dbReference type="PATRIC" id="fig|1303518.3.peg.2741"/>
<evidence type="ECO:0000313" key="3">
    <source>
        <dbReference type="EMBL" id="CCW36430.1"/>
    </source>
</evidence>
<proteinExistence type="predicted"/>
<keyword evidence="4" id="KW-1185">Reference proteome</keyword>
<feature type="signal peptide" evidence="2">
    <location>
        <begin position="1"/>
        <end position="24"/>
    </location>
</feature>
<evidence type="ECO:0000256" key="2">
    <source>
        <dbReference type="SAM" id="SignalP"/>
    </source>
</evidence>
<dbReference type="EMBL" id="HF951689">
    <property type="protein sequence ID" value="CCW36430.1"/>
    <property type="molecule type" value="Genomic_DNA"/>
</dbReference>
<sequence length="59" mass="6397">MTWKTKAWALVLLAALLCAGCGRSADVPQGMRTTPGMSSSTLNTMTARRQATIERNKDK</sequence>